<evidence type="ECO:0000313" key="2">
    <source>
        <dbReference type="Proteomes" id="UP000094043"/>
    </source>
</evidence>
<dbReference type="OrthoDB" id="5522061at2759"/>
<dbReference type="VEuPathDB" id="FungiDB:L203_01048"/>
<dbReference type="KEGG" id="cdep:91085798"/>
<dbReference type="GeneID" id="91085798"/>
<reference evidence="1" key="2">
    <citation type="journal article" date="2022" name="Elife">
        <title>Obligate sexual reproduction of a homothallic fungus closely related to the Cryptococcus pathogenic species complex.</title>
        <authorList>
            <person name="Passer A.R."/>
            <person name="Clancey S.A."/>
            <person name="Shea T."/>
            <person name="David-Palma M."/>
            <person name="Averette A.F."/>
            <person name="Boekhout T."/>
            <person name="Porcel B.M."/>
            <person name="Nowrousian M."/>
            <person name="Cuomo C.A."/>
            <person name="Sun S."/>
            <person name="Heitman J."/>
            <person name="Coelho M.A."/>
        </authorList>
    </citation>
    <scope>NUCLEOTIDE SEQUENCE</scope>
    <source>
        <strain evidence="1">CBS 7841</strain>
    </source>
</reference>
<reference evidence="1" key="1">
    <citation type="submission" date="2016-06" db="EMBL/GenBank/DDBJ databases">
        <authorList>
            <person name="Cuomo C."/>
            <person name="Litvintseva A."/>
            <person name="Heitman J."/>
            <person name="Chen Y."/>
            <person name="Sun S."/>
            <person name="Springer D."/>
            <person name="Dromer F."/>
            <person name="Young S."/>
            <person name="Zeng Q."/>
            <person name="Chapman S."/>
            <person name="Gujja S."/>
            <person name="Saif S."/>
            <person name="Birren B."/>
        </authorList>
    </citation>
    <scope>NUCLEOTIDE SEQUENCE</scope>
    <source>
        <strain evidence="1">CBS 7841</strain>
    </source>
</reference>
<sequence>MKNIKLFASTFRSNLCISTKSPLRPQSTLAIHAIPKITPTHISRQTLERLHKLSALAPPPPDSLEEKQLIKELSELIGLMDLVKQVELPQEAIPGLLGEGIGAVRVGEAKQEMKGTAGDEATWQGEKHGKDLLEWSPTRIGDYYSSAWLKKDEGCSNV</sequence>
<dbReference type="Proteomes" id="UP000094043">
    <property type="component" value="Chromosome 2"/>
</dbReference>
<evidence type="ECO:0000313" key="1">
    <source>
        <dbReference type="EMBL" id="WVN86421.1"/>
    </source>
</evidence>
<dbReference type="EMBL" id="CP143785">
    <property type="protein sequence ID" value="WVN86421.1"/>
    <property type="molecule type" value="Genomic_DNA"/>
</dbReference>
<accession>A0A1E3IT58</accession>
<gene>
    <name evidence="1" type="ORF">L203_101585</name>
</gene>
<proteinExistence type="predicted"/>
<dbReference type="AlphaFoldDB" id="A0A1E3IT58"/>
<name>A0A1E3IT58_9TREE</name>
<dbReference type="RefSeq" id="XP_066067121.1">
    <property type="nucleotide sequence ID" value="XM_066211024.1"/>
</dbReference>
<organism evidence="1 2">
    <name type="scientific">Cryptococcus depauperatus CBS 7841</name>
    <dbReference type="NCBI Taxonomy" id="1295531"/>
    <lineage>
        <taxon>Eukaryota</taxon>
        <taxon>Fungi</taxon>
        <taxon>Dikarya</taxon>
        <taxon>Basidiomycota</taxon>
        <taxon>Agaricomycotina</taxon>
        <taxon>Tremellomycetes</taxon>
        <taxon>Tremellales</taxon>
        <taxon>Cryptococcaceae</taxon>
        <taxon>Cryptococcus</taxon>
    </lineage>
</organism>
<protein>
    <submittedName>
        <fullName evidence="1">Uncharacterized protein</fullName>
    </submittedName>
</protein>
<keyword evidence="2" id="KW-1185">Reference proteome</keyword>
<reference evidence="1" key="3">
    <citation type="submission" date="2024-01" db="EMBL/GenBank/DDBJ databases">
        <authorList>
            <person name="Coelho M.A."/>
            <person name="David-Palma M."/>
            <person name="Shea T."/>
            <person name="Sun S."/>
            <person name="Cuomo C.A."/>
            <person name="Heitman J."/>
        </authorList>
    </citation>
    <scope>NUCLEOTIDE SEQUENCE</scope>
    <source>
        <strain evidence="1">CBS 7841</strain>
    </source>
</reference>